<dbReference type="EMBL" id="JALJOU010000007">
    <property type="protein sequence ID" value="KAK9842490.1"/>
    <property type="molecule type" value="Genomic_DNA"/>
</dbReference>
<protein>
    <recommendedName>
        <fullName evidence="4">Clathrin light chain</fullName>
    </recommendedName>
</protein>
<proteinExistence type="predicted"/>
<evidence type="ECO:0008006" key="4">
    <source>
        <dbReference type="Google" id="ProtNLM"/>
    </source>
</evidence>
<dbReference type="AlphaFoldDB" id="A0AAW1S7V2"/>
<accession>A0AAW1S7V2</accession>
<feature type="region of interest" description="Disordered" evidence="1">
    <location>
        <begin position="1"/>
        <end position="47"/>
    </location>
</feature>
<gene>
    <name evidence="2" type="ORF">WJX81_002473</name>
</gene>
<keyword evidence="3" id="KW-1185">Reference proteome</keyword>
<feature type="compositionally biased region" description="Acidic residues" evidence="1">
    <location>
        <begin position="28"/>
        <end position="47"/>
    </location>
</feature>
<dbReference type="Proteomes" id="UP001445335">
    <property type="component" value="Unassembled WGS sequence"/>
</dbReference>
<sequence>MEEDEEPPADGINFFGSNASNTRHFRAEEEDSDDEETQNTEPEEELEQVARIASLEQDKATLAADNQRLQAEGAAHPSWRGLSVLPGGSGNMRRMSWCSYQ</sequence>
<comment type="caution">
    <text evidence="2">The sequence shown here is derived from an EMBL/GenBank/DDBJ whole genome shotgun (WGS) entry which is preliminary data.</text>
</comment>
<name>A0AAW1S7V2_9CHLO</name>
<feature type="region of interest" description="Disordered" evidence="1">
    <location>
        <begin position="66"/>
        <end position="89"/>
    </location>
</feature>
<evidence type="ECO:0000256" key="1">
    <source>
        <dbReference type="SAM" id="MobiDB-lite"/>
    </source>
</evidence>
<evidence type="ECO:0000313" key="3">
    <source>
        <dbReference type="Proteomes" id="UP001445335"/>
    </source>
</evidence>
<evidence type="ECO:0000313" key="2">
    <source>
        <dbReference type="EMBL" id="KAK9842490.1"/>
    </source>
</evidence>
<reference evidence="2 3" key="1">
    <citation type="journal article" date="2024" name="Nat. Commun.">
        <title>Phylogenomics reveals the evolutionary origins of lichenization in chlorophyte algae.</title>
        <authorList>
            <person name="Puginier C."/>
            <person name="Libourel C."/>
            <person name="Otte J."/>
            <person name="Skaloud P."/>
            <person name="Haon M."/>
            <person name="Grisel S."/>
            <person name="Petersen M."/>
            <person name="Berrin J.G."/>
            <person name="Delaux P.M."/>
            <person name="Dal Grande F."/>
            <person name="Keller J."/>
        </authorList>
    </citation>
    <scope>NUCLEOTIDE SEQUENCE [LARGE SCALE GENOMIC DNA]</scope>
    <source>
        <strain evidence="2 3">SAG 245.80</strain>
    </source>
</reference>
<organism evidence="2 3">
    <name type="scientific">Elliptochloris bilobata</name>
    <dbReference type="NCBI Taxonomy" id="381761"/>
    <lineage>
        <taxon>Eukaryota</taxon>
        <taxon>Viridiplantae</taxon>
        <taxon>Chlorophyta</taxon>
        <taxon>core chlorophytes</taxon>
        <taxon>Trebouxiophyceae</taxon>
        <taxon>Trebouxiophyceae incertae sedis</taxon>
        <taxon>Elliptochloris clade</taxon>
        <taxon>Elliptochloris</taxon>
    </lineage>
</organism>